<accession>A0A7R9MAM1</accession>
<evidence type="ECO:0000313" key="2">
    <source>
        <dbReference type="EMBL" id="CAD7656497.1"/>
    </source>
</evidence>
<feature type="compositionally biased region" description="Polar residues" evidence="1">
    <location>
        <begin position="272"/>
        <end position="285"/>
    </location>
</feature>
<gene>
    <name evidence="2" type="ORF">ONB1V03_LOCUS13133</name>
</gene>
<keyword evidence="3" id="KW-1185">Reference proteome</keyword>
<feature type="compositionally biased region" description="Low complexity" evidence="1">
    <location>
        <begin position="17"/>
        <end position="30"/>
    </location>
</feature>
<feature type="compositionally biased region" description="Low complexity" evidence="1">
    <location>
        <begin position="242"/>
        <end position="259"/>
    </location>
</feature>
<dbReference type="AlphaFoldDB" id="A0A7R9MAM1"/>
<feature type="region of interest" description="Disordered" evidence="1">
    <location>
        <begin position="220"/>
        <end position="288"/>
    </location>
</feature>
<feature type="compositionally biased region" description="Low complexity" evidence="1">
    <location>
        <begin position="44"/>
        <end position="60"/>
    </location>
</feature>
<name>A0A7R9MAM1_9ACAR</name>
<dbReference type="EMBL" id="CAJPVJ010011220">
    <property type="protein sequence ID" value="CAG2173684.1"/>
    <property type="molecule type" value="Genomic_DNA"/>
</dbReference>
<dbReference type="EMBL" id="OC926045">
    <property type="protein sequence ID" value="CAD7656497.1"/>
    <property type="molecule type" value="Genomic_DNA"/>
</dbReference>
<feature type="compositionally biased region" description="Polar residues" evidence="1">
    <location>
        <begin position="97"/>
        <end position="111"/>
    </location>
</feature>
<dbReference type="OrthoDB" id="10066537at2759"/>
<feature type="non-terminal residue" evidence="2">
    <location>
        <position position="1"/>
    </location>
</feature>
<organism evidence="2">
    <name type="scientific">Oppiella nova</name>
    <dbReference type="NCBI Taxonomy" id="334625"/>
    <lineage>
        <taxon>Eukaryota</taxon>
        <taxon>Metazoa</taxon>
        <taxon>Ecdysozoa</taxon>
        <taxon>Arthropoda</taxon>
        <taxon>Chelicerata</taxon>
        <taxon>Arachnida</taxon>
        <taxon>Acari</taxon>
        <taxon>Acariformes</taxon>
        <taxon>Sarcoptiformes</taxon>
        <taxon>Oribatida</taxon>
        <taxon>Brachypylina</taxon>
        <taxon>Oppioidea</taxon>
        <taxon>Oppiidae</taxon>
        <taxon>Oppiella</taxon>
    </lineage>
</organism>
<feature type="compositionally biased region" description="Polar residues" evidence="1">
    <location>
        <begin position="1"/>
        <end position="16"/>
    </location>
</feature>
<evidence type="ECO:0000256" key="1">
    <source>
        <dbReference type="SAM" id="MobiDB-lite"/>
    </source>
</evidence>
<proteinExistence type="predicted"/>
<sequence length="329" mass="35604">YKPSNKSSPKSETPPQTTTTTTARTTTTTTNKPRSQPPTPPVNRKTTQAPTPPATRKTTTVRPSPPNSLKMSPKPMPKSTTARTTPSPPMKSKYSNHRINSLSRPKNSSPDSVDHLIKQTEPVMKFKEKFPNHTNATKLDANFIKNGQLRELLKKTEVYNGGPRTVPGVRTGGMSPVKSDSQMGYQNGHYSNGNQLTEEEELMQLKSRIEEMYLNGSTKSKSNGVVINGLTNGRTNHFEANSESTTRGSTSGSSAESSSIHTPPRDARDRANSASDGTRSQASSVNGGGGTGVPKFCHQCGTKYPTTIAKYCYECGSRRLGTVGPFITP</sequence>
<feature type="region of interest" description="Disordered" evidence="1">
    <location>
        <begin position="160"/>
        <end position="185"/>
    </location>
</feature>
<feature type="region of interest" description="Disordered" evidence="1">
    <location>
        <begin position="1"/>
        <end position="114"/>
    </location>
</feature>
<dbReference type="Proteomes" id="UP000728032">
    <property type="component" value="Unassembled WGS sequence"/>
</dbReference>
<protein>
    <submittedName>
        <fullName evidence="2">Uncharacterized protein</fullName>
    </submittedName>
</protein>
<evidence type="ECO:0000313" key="3">
    <source>
        <dbReference type="Proteomes" id="UP000728032"/>
    </source>
</evidence>
<feature type="compositionally biased region" description="Polar residues" evidence="1">
    <location>
        <begin position="220"/>
        <end position="241"/>
    </location>
</feature>
<reference evidence="2" key="1">
    <citation type="submission" date="2020-11" db="EMBL/GenBank/DDBJ databases">
        <authorList>
            <person name="Tran Van P."/>
        </authorList>
    </citation>
    <scope>NUCLEOTIDE SEQUENCE</scope>
</reference>